<reference evidence="1" key="2">
    <citation type="journal article" date="2015" name="Fish Shellfish Immunol.">
        <title>Early steps in the European eel (Anguilla anguilla)-Vibrio vulnificus interaction in the gills: Role of the RtxA13 toxin.</title>
        <authorList>
            <person name="Callol A."/>
            <person name="Pajuelo D."/>
            <person name="Ebbesson L."/>
            <person name="Teles M."/>
            <person name="MacKenzie S."/>
            <person name="Amaro C."/>
        </authorList>
    </citation>
    <scope>NUCLEOTIDE SEQUENCE</scope>
</reference>
<dbReference type="AlphaFoldDB" id="A0A0E9T375"/>
<name>A0A0E9T375_ANGAN</name>
<sequence length="26" mass="2948">MCTSLVAHWVAHLPLCLFWTSDRSSS</sequence>
<reference evidence="1" key="1">
    <citation type="submission" date="2014-11" db="EMBL/GenBank/DDBJ databases">
        <authorList>
            <person name="Amaro Gonzalez C."/>
        </authorList>
    </citation>
    <scope>NUCLEOTIDE SEQUENCE</scope>
</reference>
<evidence type="ECO:0000313" key="1">
    <source>
        <dbReference type="EMBL" id="JAH48071.1"/>
    </source>
</evidence>
<organism evidence="1">
    <name type="scientific">Anguilla anguilla</name>
    <name type="common">European freshwater eel</name>
    <name type="synonym">Muraena anguilla</name>
    <dbReference type="NCBI Taxonomy" id="7936"/>
    <lineage>
        <taxon>Eukaryota</taxon>
        <taxon>Metazoa</taxon>
        <taxon>Chordata</taxon>
        <taxon>Craniata</taxon>
        <taxon>Vertebrata</taxon>
        <taxon>Euteleostomi</taxon>
        <taxon>Actinopterygii</taxon>
        <taxon>Neopterygii</taxon>
        <taxon>Teleostei</taxon>
        <taxon>Anguilliformes</taxon>
        <taxon>Anguillidae</taxon>
        <taxon>Anguilla</taxon>
    </lineage>
</organism>
<dbReference type="EMBL" id="GBXM01060506">
    <property type="protein sequence ID" value="JAH48071.1"/>
    <property type="molecule type" value="Transcribed_RNA"/>
</dbReference>
<proteinExistence type="predicted"/>
<protein>
    <submittedName>
        <fullName evidence="1">Uncharacterized protein</fullName>
    </submittedName>
</protein>
<accession>A0A0E9T375</accession>